<comment type="caution">
    <text evidence="1">The sequence shown here is derived from an EMBL/GenBank/DDBJ whole genome shotgun (WGS) entry which is preliminary data.</text>
</comment>
<proteinExistence type="predicted"/>
<protein>
    <submittedName>
        <fullName evidence="1">Uncharacterized protein</fullName>
    </submittedName>
</protein>
<gene>
    <name evidence="1" type="ORF">GBAR_LOCUS14180</name>
</gene>
<keyword evidence="2" id="KW-1185">Reference proteome</keyword>
<evidence type="ECO:0000313" key="1">
    <source>
        <dbReference type="EMBL" id="CAI8024418.1"/>
    </source>
</evidence>
<name>A0AA35S6L3_GEOBA</name>
<dbReference type="EMBL" id="CASHTH010002074">
    <property type="protein sequence ID" value="CAI8024418.1"/>
    <property type="molecule type" value="Genomic_DNA"/>
</dbReference>
<accession>A0AA35S6L3</accession>
<dbReference type="AlphaFoldDB" id="A0AA35S6L3"/>
<evidence type="ECO:0000313" key="2">
    <source>
        <dbReference type="Proteomes" id="UP001174909"/>
    </source>
</evidence>
<dbReference type="Proteomes" id="UP001174909">
    <property type="component" value="Unassembled WGS sequence"/>
</dbReference>
<reference evidence="1" key="1">
    <citation type="submission" date="2023-03" db="EMBL/GenBank/DDBJ databases">
        <authorList>
            <person name="Steffen K."/>
            <person name="Cardenas P."/>
        </authorList>
    </citation>
    <scope>NUCLEOTIDE SEQUENCE</scope>
</reference>
<organism evidence="1 2">
    <name type="scientific">Geodia barretti</name>
    <name type="common">Barrett's horny sponge</name>
    <dbReference type="NCBI Taxonomy" id="519541"/>
    <lineage>
        <taxon>Eukaryota</taxon>
        <taxon>Metazoa</taxon>
        <taxon>Porifera</taxon>
        <taxon>Demospongiae</taxon>
        <taxon>Heteroscleromorpha</taxon>
        <taxon>Tetractinellida</taxon>
        <taxon>Astrophorina</taxon>
        <taxon>Geodiidae</taxon>
        <taxon>Geodia</taxon>
    </lineage>
</organism>
<sequence length="46" mass="5195">MGHWLKMKTSFFTLSSHGHDSQTDLNTFGLSFTTQKMENVTCSSKP</sequence>